<comment type="subunit">
    <text evidence="7">Component of the exocyst complex.</text>
</comment>
<evidence type="ECO:0000256" key="4">
    <source>
        <dbReference type="ARBA" id="ARBA00022448"/>
    </source>
</evidence>
<evidence type="ECO:0000256" key="1">
    <source>
        <dbReference type="ARBA" id="ARBA00002660"/>
    </source>
</evidence>
<dbReference type="GO" id="GO:0006887">
    <property type="term" value="P:exocytosis"/>
    <property type="evidence" value="ECO:0007669"/>
    <property type="project" value="UniProtKB-KW"/>
</dbReference>
<proteinExistence type="inferred from homology"/>
<dbReference type="GO" id="GO:0015031">
    <property type="term" value="P:protein transport"/>
    <property type="evidence" value="ECO:0007669"/>
    <property type="project" value="UniProtKB-KW"/>
</dbReference>
<reference evidence="12" key="1">
    <citation type="submission" date="2025-08" db="UniProtKB">
        <authorList>
            <consortium name="RefSeq"/>
        </authorList>
    </citation>
    <scope>IDENTIFICATION</scope>
    <source>
        <tissue evidence="12">Whole body</tissue>
    </source>
</reference>
<dbReference type="GO" id="GO:0006893">
    <property type="term" value="P:Golgi to plasma membrane transport"/>
    <property type="evidence" value="ECO:0007669"/>
    <property type="project" value="UniProtKB-UniRule"/>
</dbReference>
<dbReference type="CDD" id="cd00603">
    <property type="entry name" value="IPT_PCSR"/>
    <property type="match status" value="1"/>
</dbReference>
<evidence type="ECO:0000259" key="10">
    <source>
        <dbReference type="Pfam" id="PF15469"/>
    </source>
</evidence>
<dbReference type="Pfam" id="PF15469">
    <property type="entry name" value="Sec5"/>
    <property type="match status" value="1"/>
</dbReference>
<dbReference type="FunFam" id="2.60.40.10:FF:000196">
    <property type="entry name" value="Exocyst complex component 2"/>
    <property type="match status" value="1"/>
</dbReference>
<evidence type="ECO:0000256" key="5">
    <source>
        <dbReference type="ARBA" id="ARBA00022483"/>
    </source>
</evidence>
<dbReference type="SUPFAM" id="SSF81296">
    <property type="entry name" value="E set domains"/>
    <property type="match status" value="1"/>
</dbReference>
<keyword evidence="5 7" id="KW-0268">Exocytosis</keyword>
<dbReference type="InterPro" id="IPR002909">
    <property type="entry name" value="IPT_dom"/>
</dbReference>
<dbReference type="GO" id="GO:0000145">
    <property type="term" value="C:exocyst"/>
    <property type="evidence" value="ECO:0007669"/>
    <property type="project" value="UniProtKB-UniRule"/>
</dbReference>
<evidence type="ECO:0000256" key="7">
    <source>
        <dbReference type="RuleBase" id="RU365069"/>
    </source>
</evidence>
<organism evidence="11 12">
    <name type="scientific">Sipha flava</name>
    <name type="common">yellow sugarcane aphid</name>
    <dbReference type="NCBI Taxonomy" id="143950"/>
    <lineage>
        <taxon>Eukaryota</taxon>
        <taxon>Metazoa</taxon>
        <taxon>Ecdysozoa</taxon>
        <taxon>Arthropoda</taxon>
        <taxon>Hexapoda</taxon>
        <taxon>Insecta</taxon>
        <taxon>Pterygota</taxon>
        <taxon>Neoptera</taxon>
        <taxon>Paraneoptera</taxon>
        <taxon>Hemiptera</taxon>
        <taxon>Sternorrhyncha</taxon>
        <taxon>Aphidomorpha</taxon>
        <taxon>Aphidoidea</taxon>
        <taxon>Aphididae</taxon>
        <taxon>Sipha</taxon>
    </lineage>
</organism>
<accession>A0A8B8GG36</accession>
<dbReference type="PANTHER" id="PTHR13043">
    <property type="entry name" value="EXOCYST COMPLEX COMPONENT SEC5"/>
    <property type="match status" value="1"/>
</dbReference>
<dbReference type="Proteomes" id="UP000694846">
    <property type="component" value="Unplaced"/>
</dbReference>
<dbReference type="GeneID" id="112691526"/>
<dbReference type="GO" id="GO:0048468">
    <property type="term" value="P:cell development"/>
    <property type="evidence" value="ECO:0007669"/>
    <property type="project" value="UniProtKB-ARBA"/>
</dbReference>
<evidence type="ECO:0000256" key="8">
    <source>
        <dbReference type="SAM" id="MobiDB-lite"/>
    </source>
</evidence>
<dbReference type="InterPro" id="IPR029175">
    <property type="entry name" value="EXOC2/Sec5"/>
</dbReference>
<feature type="compositionally biased region" description="Basic residues" evidence="8">
    <location>
        <begin position="395"/>
        <end position="405"/>
    </location>
</feature>
<dbReference type="CTD" id="33563"/>
<feature type="domain" description="IPT/TIG" evidence="9">
    <location>
        <begin position="5"/>
        <end position="86"/>
    </location>
</feature>
<keyword evidence="4 7" id="KW-0813">Transport</keyword>
<dbReference type="InterPro" id="IPR013783">
    <property type="entry name" value="Ig-like_fold"/>
</dbReference>
<evidence type="ECO:0000313" key="11">
    <source>
        <dbReference type="Proteomes" id="UP000694846"/>
    </source>
</evidence>
<evidence type="ECO:0000256" key="6">
    <source>
        <dbReference type="ARBA" id="ARBA00022927"/>
    </source>
</evidence>
<dbReference type="PANTHER" id="PTHR13043:SF1">
    <property type="entry name" value="EXOCYST COMPLEX COMPONENT 2"/>
    <property type="match status" value="1"/>
</dbReference>
<dbReference type="RefSeq" id="XP_025421582.1">
    <property type="nucleotide sequence ID" value="XM_025565797.1"/>
</dbReference>
<dbReference type="InterPro" id="IPR039481">
    <property type="entry name" value="EXOC2/Sec5_N_dom"/>
</dbReference>
<keyword evidence="11" id="KW-1185">Reference proteome</keyword>
<dbReference type="InterPro" id="IPR014756">
    <property type="entry name" value="Ig_E-set"/>
</dbReference>
<dbReference type="GO" id="GO:0048731">
    <property type="term" value="P:system development"/>
    <property type="evidence" value="ECO:0007669"/>
    <property type="project" value="UniProtKB-ARBA"/>
</dbReference>
<feature type="region of interest" description="Disordered" evidence="8">
    <location>
        <begin position="386"/>
        <end position="405"/>
    </location>
</feature>
<evidence type="ECO:0000256" key="3">
    <source>
        <dbReference type="ARBA" id="ARBA00017526"/>
    </source>
</evidence>
<evidence type="ECO:0000313" key="12">
    <source>
        <dbReference type="RefSeq" id="XP_025421582.1"/>
    </source>
</evidence>
<keyword evidence="6 7" id="KW-0653">Protein transport</keyword>
<dbReference type="Pfam" id="PF01833">
    <property type="entry name" value="TIG"/>
    <property type="match status" value="1"/>
</dbReference>
<dbReference type="OrthoDB" id="26242at2759"/>
<dbReference type="AlphaFoldDB" id="A0A8B8GG36"/>
<comment type="function">
    <text evidence="1 7">Component of the exocyst complex involved in the docking of exocytic vesicles with fusion sites on the plasma membrane.</text>
</comment>
<feature type="domain" description="Exocyst complex component EXOC2/Sec5 N-terminal" evidence="10">
    <location>
        <begin position="124"/>
        <end position="871"/>
    </location>
</feature>
<dbReference type="Gene3D" id="2.60.40.10">
    <property type="entry name" value="Immunoglobulins"/>
    <property type="match status" value="1"/>
</dbReference>
<sequence length="884" mass="100488">MAKSPVVTGISPKEGPPGTRVTIRGEYLGVSPNDLTSLKICDCECMLSAEWKSPNKIIARSGPGKGRGDIILITKSGGIGTSTVQFRGYHETIGPLKESAVWVEEAPLNWGRQNSSVTIFQLDDPLGLSVEGDEKFPENELTELFPDGSGDLLSENFEPAWFLLEHHHGTSFDDLRVGLSYLKRKVDSQNEGQLSFLKDNVGSVMEQLDTLFSLKQSYEADFEKNNETLFRVEEAINQSLKEATNLFHGVLSRREKAEATRNALAVMTRYKFLFQLPINIDRNIKNEDVDVIINDYARALNLFGKTEVSVFKKILEEVEVKIINIRMNLKSKLHQMPTTLKQQKKIIRNLVALNDNGDPGWEAIIHMKQYIIDRIKASYQQFITEEQENETPNKNNRHPHNKHKRNISLSQQIESQNTEPKKVLCIDEIATVISDYFPDLWKLGQNYFVGDLAIKPDCSHEFDFKEMILDIIVTVSDIYRTIMLPTTTTNTYSPVPIIWLPHCLKQIRSVFSVLMALDLPNEALNKISSVIFDLRLHCLNILFKQASEQIIQLKTTETWKLDFHSKQGTISQLPNDFYKIIMEAMNLAKEYVIRNERRETALVDNDTAKNELQLLVHKCFWNFSQVLEQVGLNADTNCSSTTIMSLGGSSVTGFKLQNELVWEQKLLVTISNSHYTRNVMLPKFKKEFEDNGFPTIDVVVARASELLENTESKLLETYIETKSDPLVGTIEPSMYVGSFEWDSPSLLPPKDVRPYAKEIITNLIALHSEVQTIMPDLMYAVLSAIVITISEEMSRLMNCVTHFSDNGAMQARLDLMALTFTLSNYFTPNSKDFFCDATDAVPPFKTENDESYVMKCLEQFKTRMHLQLMCFLSPISNDVETSII</sequence>
<name>A0A8B8GG36_9HEMI</name>
<comment type="similarity">
    <text evidence="2 7">Belongs to the SEC5 family.</text>
</comment>
<gene>
    <name evidence="12" type="primary">LOC112691526</name>
</gene>
<evidence type="ECO:0000259" key="9">
    <source>
        <dbReference type="Pfam" id="PF01833"/>
    </source>
</evidence>
<protein>
    <recommendedName>
        <fullName evidence="3 7">Exocyst complex component 2</fullName>
    </recommendedName>
</protein>
<evidence type="ECO:0000256" key="2">
    <source>
        <dbReference type="ARBA" id="ARBA00010578"/>
    </source>
</evidence>